<dbReference type="InterPro" id="IPR014044">
    <property type="entry name" value="CAP_dom"/>
</dbReference>
<dbReference type="EMBL" id="BAAACP010000002">
    <property type="protein sequence ID" value="GAA0861894.1"/>
    <property type="molecule type" value="Genomic_DNA"/>
</dbReference>
<dbReference type="CDD" id="cd05379">
    <property type="entry name" value="CAP_bacterial"/>
    <property type="match status" value="1"/>
</dbReference>
<evidence type="ECO:0000259" key="1">
    <source>
        <dbReference type="Pfam" id="PF00188"/>
    </source>
</evidence>
<comment type="caution">
    <text evidence="3">The sequence shown here is derived from an EMBL/GenBank/DDBJ whole genome shotgun (WGS) entry which is preliminary data.</text>
</comment>
<dbReference type="InterPro" id="IPR035940">
    <property type="entry name" value="CAP_sf"/>
</dbReference>
<dbReference type="Pfam" id="PF00188">
    <property type="entry name" value="CAP"/>
    <property type="match status" value="1"/>
</dbReference>
<organism evidence="3 4">
    <name type="scientific">Paraclostridium tenue</name>
    <dbReference type="NCBI Taxonomy" id="1737"/>
    <lineage>
        <taxon>Bacteria</taxon>
        <taxon>Bacillati</taxon>
        <taxon>Bacillota</taxon>
        <taxon>Clostridia</taxon>
        <taxon>Peptostreptococcales</taxon>
        <taxon>Peptostreptococcaceae</taxon>
        <taxon>Paraclostridium</taxon>
    </lineage>
</organism>
<evidence type="ECO:0000313" key="4">
    <source>
        <dbReference type="Proteomes" id="UP001400965"/>
    </source>
</evidence>
<dbReference type="Proteomes" id="UP001400965">
    <property type="component" value="Unassembled WGS sequence"/>
</dbReference>
<dbReference type="PANTHER" id="PTHR31157:SF1">
    <property type="entry name" value="SCP DOMAIN-CONTAINING PROTEIN"/>
    <property type="match status" value="1"/>
</dbReference>
<dbReference type="Pfam" id="PF14504">
    <property type="entry name" value="CAP_assoc_N"/>
    <property type="match status" value="1"/>
</dbReference>
<proteinExistence type="predicted"/>
<dbReference type="SUPFAM" id="SSF55797">
    <property type="entry name" value="PR-1-like"/>
    <property type="match status" value="1"/>
</dbReference>
<evidence type="ECO:0000259" key="2">
    <source>
        <dbReference type="Pfam" id="PF14504"/>
    </source>
</evidence>
<evidence type="ECO:0000313" key="3">
    <source>
        <dbReference type="EMBL" id="GAA0861894.1"/>
    </source>
</evidence>
<protein>
    <submittedName>
        <fullName evidence="3">CAP-associated domain-containing protein</fullName>
    </submittedName>
</protein>
<name>A0ABN1LYA8_9FIRM</name>
<dbReference type="PANTHER" id="PTHR31157">
    <property type="entry name" value="SCP DOMAIN-CONTAINING PROTEIN"/>
    <property type="match status" value="1"/>
</dbReference>
<dbReference type="InterPro" id="IPR029410">
    <property type="entry name" value="CAP_assoc"/>
</dbReference>
<feature type="domain" description="SCP" evidence="1">
    <location>
        <begin position="203"/>
        <end position="318"/>
    </location>
</feature>
<accession>A0ABN1LYA8</accession>
<keyword evidence="4" id="KW-1185">Reference proteome</keyword>
<reference evidence="3 4" key="1">
    <citation type="journal article" date="2019" name="Int. J. Syst. Evol. Microbiol.">
        <title>The Global Catalogue of Microorganisms (GCM) 10K type strain sequencing project: providing services to taxonomists for standard genome sequencing and annotation.</title>
        <authorList>
            <consortium name="The Broad Institute Genomics Platform"/>
            <consortium name="The Broad Institute Genome Sequencing Center for Infectious Disease"/>
            <person name="Wu L."/>
            <person name="Ma J."/>
        </authorList>
    </citation>
    <scope>NUCLEOTIDE SEQUENCE [LARGE SCALE GENOMIC DNA]</scope>
    <source>
        <strain evidence="3 4">JCM 6486</strain>
    </source>
</reference>
<gene>
    <name evidence="3" type="ORF">GCM10008917_05060</name>
</gene>
<dbReference type="RefSeq" id="WP_346041917.1">
    <property type="nucleotide sequence ID" value="NZ_BAAACP010000002.1"/>
</dbReference>
<sequence>MKKILYLLIFILLITTHIIVYKDSEKLNLNKSKETIIIQNQNIKKYYDIKIGDSHSSVINKIGLPDRKDYSEYGFTWYVYNRFKNNFVMVGIEDDKVVGLYSNSINSIEMGDIKLKDRLKYVRENYKPIEYKKKGNTRFIIESKNQFDIFIKDNKYMTVFYDLHNDSKVTAYQIIDKKVEEKAEDIYPKYSEELKLSFEKQIVDLTNSVRDREGLTRLEFSEKASKSSLIHSMDMRDKNYFDHVNKKNETPFDRMKKQNIMYSLAGENIAAGQINAIYAHEAWMNSIGHRKNILGDYENIGVGVSFGGHYNIYYTQNFYSE</sequence>
<feature type="domain" description="CAP-associated" evidence="2">
    <location>
        <begin position="51"/>
        <end position="183"/>
    </location>
</feature>
<dbReference type="Gene3D" id="3.40.33.10">
    <property type="entry name" value="CAP"/>
    <property type="match status" value="1"/>
</dbReference>